<dbReference type="AlphaFoldDB" id="A0A9Q0RS71"/>
<dbReference type="InterPro" id="IPR003380">
    <property type="entry name" value="SKI/SNO/DAC"/>
</dbReference>
<protein>
    <recommendedName>
        <fullName evidence="5">SKI/SNO/DAC domain-containing protein</fullName>
    </recommendedName>
</protein>
<evidence type="ECO:0000256" key="4">
    <source>
        <dbReference type="SAM" id="MobiDB-lite"/>
    </source>
</evidence>
<name>A0A9Q0RS71_BLOTA</name>
<gene>
    <name evidence="6" type="ORF">RDWZM_002416</name>
</gene>
<dbReference type="GO" id="GO:0000981">
    <property type="term" value="F:DNA-binding transcription factor activity, RNA polymerase II-specific"/>
    <property type="evidence" value="ECO:0007669"/>
    <property type="project" value="TreeGrafter"/>
</dbReference>
<dbReference type="GO" id="GO:0000978">
    <property type="term" value="F:RNA polymerase II cis-regulatory region sequence-specific DNA binding"/>
    <property type="evidence" value="ECO:0007669"/>
    <property type="project" value="TreeGrafter"/>
</dbReference>
<dbReference type="FunFam" id="3.10.260.20:FF:000001">
    <property type="entry name" value="Dachshund homolog 1"/>
    <property type="match status" value="1"/>
</dbReference>
<keyword evidence="2" id="KW-0539">Nucleus</keyword>
<proteinExistence type="inferred from homology"/>
<dbReference type="CDD" id="cd21081">
    <property type="entry name" value="DHD_Dac"/>
    <property type="match status" value="1"/>
</dbReference>
<evidence type="ECO:0000313" key="7">
    <source>
        <dbReference type="Proteomes" id="UP001142055"/>
    </source>
</evidence>
<comment type="subcellular location">
    <subcellularLocation>
        <location evidence="1">Nucleus</location>
    </subcellularLocation>
</comment>
<evidence type="ECO:0000256" key="1">
    <source>
        <dbReference type="ARBA" id="ARBA00004123"/>
    </source>
</evidence>
<comment type="similarity">
    <text evidence="3">Belongs to the DACH/dachshund family.</text>
</comment>
<feature type="region of interest" description="Disordered" evidence="4">
    <location>
        <begin position="1"/>
        <end position="74"/>
    </location>
</feature>
<dbReference type="InterPro" id="IPR052417">
    <property type="entry name" value="Dachshund_domain"/>
</dbReference>
<sequence>MSQLSASPPPPPPRTTIGNVSNNSSNNTNNNYHHLSSPASTISDDDDSNHSIPNDLRTSQKSRHHGGFGAYASFYSPPQSHTNSTLGGGHSASSHGQPQYVATNECRLIDYRGARIAAFLAANRQGEYLLCLPQAFELFLKHLVGGLHTVYTKLKRLDIVPIVCNVEQVRILRGLGAIQPGVNRCKLLSTHDFDVLYKDCTTAREDENERARGIRLQASPIQVKRHRPDRKMTVVL</sequence>
<accession>A0A9Q0RS71</accession>
<dbReference type="EMBL" id="JAPWDV010000001">
    <property type="protein sequence ID" value="KAJ6223871.1"/>
    <property type="molecule type" value="Genomic_DNA"/>
</dbReference>
<dbReference type="GO" id="GO:0005634">
    <property type="term" value="C:nucleus"/>
    <property type="evidence" value="ECO:0007669"/>
    <property type="project" value="UniProtKB-SubCell"/>
</dbReference>
<feature type="compositionally biased region" description="Low complexity" evidence="4">
    <location>
        <begin position="19"/>
        <end position="31"/>
    </location>
</feature>
<evidence type="ECO:0000259" key="5">
    <source>
        <dbReference type="Pfam" id="PF02437"/>
    </source>
</evidence>
<dbReference type="PANTHER" id="PTHR12577">
    <property type="entry name" value="DACHSHUND"/>
    <property type="match status" value="1"/>
</dbReference>
<keyword evidence="7" id="KW-1185">Reference proteome</keyword>
<dbReference type="InterPro" id="IPR037000">
    <property type="entry name" value="Ski_DNA-bd_sf"/>
</dbReference>
<dbReference type="GO" id="GO:0005667">
    <property type="term" value="C:transcription regulator complex"/>
    <property type="evidence" value="ECO:0007669"/>
    <property type="project" value="TreeGrafter"/>
</dbReference>
<reference evidence="6" key="1">
    <citation type="submission" date="2022-12" db="EMBL/GenBank/DDBJ databases">
        <title>Genome assemblies of Blomia tropicalis.</title>
        <authorList>
            <person name="Cui Y."/>
        </authorList>
    </citation>
    <scope>NUCLEOTIDE SEQUENCE</scope>
    <source>
        <tissue evidence="6">Adult mites</tissue>
    </source>
</reference>
<feature type="compositionally biased region" description="Polar residues" evidence="4">
    <location>
        <begin position="50"/>
        <end position="59"/>
    </location>
</feature>
<dbReference type="InterPro" id="IPR009061">
    <property type="entry name" value="DNA-bd_dom_put_sf"/>
</dbReference>
<feature type="compositionally biased region" description="Polar residues" evidence="4">
    <location>
        <begin position="32"/>
        <end position="42"/>
    </location>
</feature>
<dbReference type="Proteomes" id="UP001142055">
    <property type="component" value="Chromosome 1"/>
</dbReference>
<evidence type="ECO:0000256" key="3">
    <source>
        <dbReference type="ARBA" id="ARBA00038192"/>
    </source>
</evidence>
<evidence type="ECO:0000256" key="2">
    <source>
        <dbReference type="ARBA" id="ARBA00023242"/>
    </source>
</evidence>
<dbReference type="PANTHER" id="PTHR12577:SF6">
    <property type="entry name" value="DACHSHUND, ISOFORM B"/>
    <property type="match status" value="1"/>
</dbReference>
<dbReference type="Pfam" id="PF02437">
    <property type="entry name" value="Ski_Sno_DHD"/>
    <property type="match status" value="1"/>
</dbReference>
<dbReference type="Gene3D" id="3.10.260.20">
    <property type="entry name" value="Ski"/>
    <property type="match status" value="1"/>
</dbReference>
<comment type="caution">
    <text evidence="6">The sequence shown here is derived from an EMBL/GenBank/DDBJ whole genome shotgun (WGS) entry which is preliminary data.</text>
</comment>
<feature type="domain" description="SKI/SNO/DAC" evidence="5">
    <location>
        <begin position="101"/>
        <end position="201"/>
    </location>
</feature>
<evidence type="ECO:0000313" key="6">
    <source>
        <dbReference type="EMBL" id="KAJ6223871.1"/>
    </source>
</evidence>
<organism evidence="6 7">
    <name type="scientific">Blomia tropicalis</name>
    <name type="common">Mite</name>
    <dbReference type="NCBI Taxonomy" id="40697"/>
    <lineage>
        <taxon>Eukaryota</taxon>
        <taxon>Metazoa</taxon>
        <taxon>Ecdysozoa</taxon>
        <taxon>Arthropoda</taxon>
        <taxon>Chelicerata</taxon>
        <taxon>Arachnida</taxon>
        <taxon>Acari</taxon>
        <taxon>Acariformes</taxon>
        <taxon>Sarcoptiformes</taxon>
        <taxon>Astigmata</taxon>
        <taxon>Glycyphagoidea</taxon>
        <taxon>Echimyopodidae</taxon>
        <taxon>Blomia</taxon>
    </lineage>
</organism>
<dbReference type="SUPFAM" id="SSF46955">
    <property type="entry name" value="Putative DNA-binding domain"/>
    <property type="match status" value="1"/>
</dbReference>